<name>A0ABW3YXL1_MYCRA</name>
<dbReference type="PANTHER" id="PTHR10088">
    <property type="entry name" value="GLUCOKINASE REGULATORY PROTEIN"/>
    <property type="match status" value="1"/>
</dbReference>
<dbReference type="PANTHER" id="PTHR10088:SF4">
    <property type="entry name" value="GLUCOKINASE REGULATORY PROTEIN"/>
    <property type="match status" value="1"/>
</dbReference>
<dbReference type="CDD" id="cd05007">
    <property type="entry name" value="SIS_Etherase"/>
    <property type="match status" value="1"/>
</dbReference>
<proteinExistence type="predicted"/>
<dbReference type="SUPFAM" id="SSF53697">
    <property type="entry name" value="SIS domain"/>
    <property type="match status" value="1"/>
</dbReference>
<comment type="caution">
    <text evidence="4">The sequence shown here is derived from an EMBL/GenBank/DDBJ whole genome shotgun (WGS) entry which is preliminary data.</text>
</comment>
<dbReference type="InterPro" id="IPR040190">
    <property type="entry name" value="MURQ/GCKR"/>
</dbReference>
<sequence length="297" mass="29945">MTAGKTEARHEQAEGLDERSPVEVLAVLSSAQQAAAAVVDAAIADIADAAKLAGDALRSGGRLVYVGAGSSGLMAMSDALELPGTYGIARDRIVILLAGGAASLEDLAGGYEDDEALALADAGKAGIGKGDCVICVTASGSTPYVIAVADYAQSHDARVIALANNPGAPLFAYADISILLQTPPEVIAGSTRMGAGTAQKIAFNMLSTLVGVQLGHVHDGYMVNLKADNIKLRDRASRIVAGISGVGIDEATRLLQQSEGSVKAAVLLAAGAADLAAAKAALDKTGQSLRRALASLK</sequence>
<dbReference type="Gene3D" id="3.40.50.10490">
    <property type="entry name" value="Glucose-6-phosphate isomerase like protein, domain 1"/>
    <property type="match status" value="1"/>
</dbReference>
<dbReference type="EMBL" id="JBHTNF010000006">
    <property type="protein sequence ID" value="MFD1328694.1"/>
    <property type="molecule type" value="Genomic_DNA"/>
</dbReference>
<accession>A0ABW3YXL1</accession>
<evidence type="ECO:0000256" key="2">
    <source>
        <dbReference type="ARBA" id="ARBA00023277"/>
    </source>
</evidence>
<dbReference type="Pfam" id="PF13580">
    <property type="entry name" value="SIS_2"/>
    <property type="match status" value="1"/>
</dbReference>
<keyword evidence="1 4" id="KW-0456">Lyase</keyword>
<evidence type="ECO:0000256" key="1">
    <source>
        <dbReference type="ARBA" id="ARBA00023239"/>
    </source>
</evidence>
<organism evidence="4 5">
    <name type="scientific">Mycoplana ramosa</name>
    <name type="common">Mycoplana bullata</name>
    <dbReference type="NCBI Taxonomy" id="40837"/>
    <lineage>
        <taxon>Bacteria</taxon>
        <taxon>Pseudomonadati</taxon>
        <taxon>Pseudomonadota</taxon>
        <taxon>Alphaproteobacteria</taxon>
        <taxon>Hyphomicrobiales</taxon>
        <taxon>Rhizobiaceae</taxon>
        <taxon>Mycoplana</taxon>
    </lineage>
</organism>
<protein>
    <submittedName>
        <fullName evidence="4">N-acetylmuramic acid 6-phosphate etherase</fullName>
        <ecNumber evidence="4">4.2.1.126</ecNumber>
    </submittedName>
</protein>
<dbReference type="InterPro" id="IPR046348">
    <property type="entry name" value="SIS_dom_sf"/>
</dbReference>
<gene>
    <name evidence="4" type="ORF">ACFQ33_12400</name>
</gene>
<evidence type="ECO:0000313" key="5">
    <source>
        <dbReference type="Proteomes" id="UP001597173"/>
    </source>
</evidence>
<dbReference type="GO" id="GO:0016829">
    <property type="term" value="F:lyase activity"/>
    <property type="evidence" value="ECO:0007669"/>
    <property type="project" value="UniProtKB-KW"/>
</dbReference>
<dbReference type="RefSeq" id="WP_374839016.1">
    <property type="nucleotide sequence ID" value="NZ_JBHEEW010000008.1"/>
</dbReference>
<keyword evidence="2" id="KW-0119">Carbohydrate metabolism</keyword>
<dbReference type="PROSITE" id="PS51464">
    <property type="entry name" value="SIS"/>
    <property type="match status" value="1"/>
</dbReference>
<dbReference type="InterPro" id="IPR005488">
    <property type="entry name" value="Etherase_MurQ"/>
</dbReference>
<evidence type="ECO:0000259" key="3">
    <source>
        <dbReference type="PROSITE" id="PS51464"/>
    </source>
</evidence>
<dbReference type="Proteomes" id="UP001597173">
    <property type="component" value="Unassembled WGS sequence"/>
</dbReference>
<evidence type="ECO:0000313" key="4">
    <source>
        <dbReference type="EMBL" id="MFD1328694.1"/>
    </source>
</evidence>
<dbReference type="Gene3D" id="1.10.8.1080">
    <property type="match status" value="1"/>
</dbReference>
<reference evidence="5" key="1">
    <citation type="journal article" date="2019" name="Int. J. Syst. Evol. Microbiol.">
        <title>The Global Catalogue of Microorganisms (GCM) 10K type strain sequencing project: providing services to taxonomists for standard genome sequencing and annotation.</title>
        <authorList>
            <consortium name="The Broad Institute Genomics Platform"/>
            <consortium name="The Broad Institute Genome Sequencing Center for Infectious Disease"/>
            <person name="Wu L."/>
            <person name="Ma J."/>
        </authorList>
    </citation>
    <scope>NUCLEOTIDE SEQUENCE [LARGE SCALE GENOMIC DNA]</scope>
    <source>
        <strain evidence="5">CCUG 55609</strain>
    </source>
</reference>
<keyword evidence="5" id="KW-1185">Reference proteome</keyword>
<dbReference type="InterPro" id="IPR001347">
    <property type="entry name" value="SIS_dom"/>
</dbReference>
<dbReference type="NCBIfam" id="NF003915">
    <property type="entry name" value="PRK05441.1"/>
    <property type="match status" value="1"/>
</dbReference>
<feature type="domain" description="SIS" evidence="3">
    <location>
        <begin position="53"/>
        <end position="216"/>
    </location>
</feature>
<dbReference type="EC" id="4.2.1.126" evidence="4"/>